<evidence type="ECO:0008006" key="3">
    <source>
        <dbReference type="Google" id="ProtNLM"/>
    </source>
</evidence>
<dbReference type="AlphaFoldDB" id="A0A4U1C6Y5"/>
<dbReference type="PIRSF" id="PIRSF032285">
    <property type="entry name" value="UCP032285"/>
    <property type="match status" value="1"/>
</dbReference>
<organism evidence="1 2">
    <name type="scientific">Pedobacter cryotolerans</name>
    <dbReference type="NCBI Taxonomy" id="2571270"/>
    <lineage>
        <taxon>Bacteria</taxon>
        <taxon>Pseudomonadati</taxon>
        <taxon>Bacteroidota</taxon>
        <taxon>Sphingobacteriia</taxon>
        <taxon>Sphingobacteriales</taxon>
        <taxon>Sphingobacteriaceae</taxon>
        <taxon>Pedobacter</taxon>
    </lineage>
</organism>
<gene>
    <name evidence="1" type="ORF">FA045_08120</name>
</gene>
<dbReference type="Proteomes" id="UP000310477">
    <property type="component" value="Unassembled WGS sequence"/>
</dbReference>
<evidence type="ECO:0000313" key="1">
    <source>
        <dbReference type="EMBL" id="TKC01201.1"/>
    </source>
</evidence>
<evidence type="ECO:0000313" key="2">
    <source>
        <dbReference type="Proteomes" id="UP000310477"/>
    </source>
</evidence>
<protein>
    <recommendedName>
        <fullName evidence="3">MepB family protein</fullName>
    </recommendedName>
</protein>
<proteinExistence type="predicted"/>
<comment type="caution">
    <text evidence="1">The sequence shown here is derived from an EMBL/GenBank/DDBJ whole genome shotgun (WGS) entry which is preliminary data.</text>
</comment>
<dbReference type="Gene3D" id="3.40.1350.140">
    <property type="entry name" value="MepB-like"/>
    <property type="match status" value="1"/>
</dbReference>
<keyword evidence="2" id="KW-1185">Reference proteome</keyword>
<reference evidence="1 2" key="1">
    <citation type="submission" date="2019-04" db="EMBL/GenBank/DDBJ databases">
        <title>Pedobacter sp. AR-2-6 sp. nov., isolated from Arctic soil.</title>
        <authorList>
            <person name="Dahal R.H."/>
            <person name="Kim D.-U."/>
        </authorList>
    </citation>
    <scope>NUCLEOTIDE SEQUENCE [LARGE SCALE GENOMIC DNA]</scope>
    <source>
        <strain evidence="1 2">AR-2-6</strain>
    </source>
</reference>
<sequence length="163" mass="18569">MVMIEGILPKIIQLYDKCGVSFTEFNKQKESIEYDACTFKLNGKSVICRTAKITPTKIGQFVTVWKRSENGITIPFNINDNFDFFVITTLNGKLFGQFIFPKSVLLAKGVISGENSAGKRGIRVYPPWDLTTSKQAQKTQHWQLAYFVNFDDDYPALIKKLLK</sequence>
<accession>A0A4U1C6Y5</accession>
<dbReference type="Pfam" id="PF08877">
    <property type="entry name" value="MepB-like"/>
    <property type="match status" value="1"/>
</dbReference>
<dbReference type="OrthoDB" id="4954833at2"/>
<dbReference type="InterPro" id="IPR011235">
    <property type="entry name" value="MepB-like"/>
</dbReference>
<dbReference type="EMBL" id="SWBO01000004">
    <property type="protein sequence ID" value="TKC01201.1"/>
    <property type="molecule type" value="Genomic_DNA"/>
</dbReference>
<dbReference type="InterPro" id="IPR038231">
    <property type="entry name" value="MepB-like_sf"/>
</dbReference>
<name>A0A4U1C6Y5_9SPHI</name>